<evidence type="ECO:0000256" key="2">
    <source>
        <dbReference type="ARBA" id="ARBA00007362"/>
    </source>
</evidence>
<feature type="transmembrane region" description="Helical" evidence="8">
    <location>
        <begin position="180"/>
        <end position="199"/>
    </location>
</feature>
<feature type="transmembrane region" description="Helical" evidence="8">
    <location>
        <begin position="243"/>
        <end position="262"/>
    </location>
</feature>
<proteinExistence type="inferred from homology"/>
<comment type="caution">
    <text evidence="10">The sequence shown here is derived from an EMBL/GenBank/DDBJ whole genome shotgun (WGS) entry which is preliminary data.</text>
</comment>
<keyword evidence="4" id="KW-1003">Cell membrane</keyword>
<sequence length="295" mass="33311">MNKFSETQIGVMYALSAYFIWGIAPLYFKYLDFISVYEILAHRVIWSVVVTGLLVSYLKDWGDVLSVCRAYKSVIMLILTSLLISCNWLVFIWAINNGKMLEASLGYFINPIVNVVLGLVFLSERLSRLKWFAVLLAFIGVSAQAWQVGELPWVSLVLPVTFAFYGLLRKKVKVKAITGLFLETLAVLPIAAVYLIIFAESQTSNLFNNELPLNLLLMLAGIVTAMPLICFGQAALRLPLSTLGFFQYLAPSLVFVFAVFIYDEPISFIKLFTFACIWTGIFIFIFENKVSRLLK</sequence>
<feature type="transmembrane region" description="Helical" evidence="8">
    <location>
        <begin position="211"/>
        <end position="231"/>
    </location>
</feature>
<evidence type="ECO:0000256" key="8">
    <source>
        <dbReference type="SAM" id="Phobius"/>
    </source>
</evidence>
<evidence type="ECO:0000313" key="10">
    <source>
        <dbReference type="EMBL" id="MEL0630346.1"/>
    </source>
</evidence>
<keyword evidence="11" id="KW-1185">Reference proteome</keyword>
<protein>
    <submittedName>
        <fullName evidence="10">EamA family transporter RarD</fullName>
    </submittedName>
</protein>
<dbReference type="NCBIfam" id="TIGR00688">
    <property type="entry name" value="rarD"/>
    <property type="match status" value="1"/>
</dbReference>
<evidence type="ECO:0000256" key="5">
    <source>
        <dbReference type="ARBA" id="ARBA00022692"/>
    </source>
</evidence>
<keyword evidence="6 8" id="KW-1133">Transmembrane helix</keyword>
<feature type="transmembrane region" description="Helical" evidence="8">
    <location>
        <begin position="129"/>
        <end position="146"/>
    </location>
</feature>
<dbReference type="InterPro" id="IPR000620">
    <property type="entry name" value="EamA_dom"/>
</dbReference>
<dbReference type="SUPFAM" id="SSF103481">
    <property type="entry name" value="Multidrug resistance efflux transporter EmrE"/>
    <property type="match status" value="2"/>
</dbReference>
<name>A0ABU9GSX1_9GAMM</name>
<dbReference type="EMBL" id="JBAKAZ010000051">
    <property type="protein sequence ID" value="MEL0630346.1"/>
    <property type="molecule type" value="Genomic_DNA"/>
</dbReference>
<dbReference type="RefSeq" id="WP_341598475.1">
    <property type="nucleotide sequence ID" value="NZ_JBAKAZ010000051.1"/>
</dbReference>
<reference evidence="10 11" key="1">
    <citation type="submission" date="2024-02" db="EMBL/GenBank/DDBJ databases">
        <title>Bacteria isolated from the canopy kelp, Nereocystis luetkeana.</title>
        <authorList>
            <person name="Pfister C.A."/>
            <person name="Younker I.T."/>
            <person name="Light S.H."/>
        </authorList>
    </citation>
    <scope>NUCLEOTIDE SEQUENCE [LARGE SCALE GENOMIC DNA]</scope>
    <source>
        <strain evidence="10 11">TI.1.05</strain>
    </source>
</reference>
<evidence type="ECO:0000256" key="4">
    <source>
        <dbReference type="ARBA" id="ARBA00022475"/>
    </source>
</evidence>
<comment type="subcellular location">
    <subcellularLocation>
        <location evidence="1">Cell membrane</location>
        <topology evidence="1">Multi-pass membrane protein</topology>
    </subcellularLocation>
</comment>
<feature type="transmembrane region" description="Helical" evidence="8">
    <location>
        <begin position="40"/>
        <end position="58"/>
    </location>
</feature>
<evidence type="ECO:0000259" key="9">
    <source>
        <dbReference type="Pfam" id="PF00892"/>
    </source>
</evidence>
<keyword evidence="5 8" id="KW-0812">Transmembrane</keyword>
<comment type="similarity">
    <text evidence="2">Belongs to the EamA transporter family.</text>
</comment>
<evidence type="ECO:0000256" key="7">
    <source>
        <dbReference type="ARBA" id="ARBA00023136"/>
    </source>
</evidence>
<feature type="transmembrane region" description="Helical" evidence="8">
    <location>
        <begin position="268"/>
        <end position="286"/>
    </location>
</feature>
<feature type="transmembrane region" description="Helical" evidence="8">
    <location>
        <begin position="70"/>
        <end position="93"/>
    </location>
</feature>
<dbReference type="PANTHER" id="PTHR22911">
    <property type="entry name" value="ACYL-MALONYL CONDENSING ENZYME-RELATED"/>
    <property type="match status" value="1"/>
</dbReference>
<feature type="transmembrane region" description="Helical" evidence="8">
    <location>
        <begin position="9"/>
        <end position="28"/>
    </location>
</feature>
<evidence type="ECO:0000256" key="6">
    <source>
        <dbReference type="ARBA" id="ARBA00022989"/>
    </source>
</evidence>
<organism evidence="10 11">
    <name type="scientific">Psychromonas aquatilis</name>
    <dbReference type="NCBI Taxonomy" id="2005072"/>
    <lineage>
        <taxon>Bacteria</taxon>
        <taxon>Pseudomonadati</taxon>
        <taxon>Pseudomonadota</taxon>
        <taxon>Gammaproteobacteria</taxon>
        <taxon>Alteromonadales</taxon>
        <taxon>Psychromonadaceae</taxon>
        <taxon>Psychromonas</taxon>
    </lineage>
</organism>
<gene>
    <name evidence="10" type="primary">rarD</name>
    <name evidence="10" type="ORF">V6256_12085</name>
</gene>
<dbReference type="Proteomes" id="UP001369082">
    <property type="component" value="Unassembled WGS sequence"/>
</dbReference>
<evidence type="ECO:0000256" key="3">
    <source>
        <dbReference type="ARBA" id="ARBA00022448"/>
    </source>
</evidence>
<evidence type="ECO:0000256" key="1">
    <source>
        <dbReference type="ARBA" id="ARBA00004651"/>
    </source>
</evidence>
<feature type="transmembrane region" description="Helical" evidence="8">
    <location>
        <begin position="105"/>
        <end position="122"/>
    </location>
</feature>
<dbReference type="Pfam" id="PF00892">
    <property type="entry name" value="EamA"/>
    <property type="match status" value="1"/>
</dbReference>
<keyword evidence="7 8" id="KW-0472">Membrane</keyword>
<feature type="transmembrane region" description="Helical" evidence="8">
    <location>
        <begin position="152"/>
        <end position="168"/>
    </location>
</feature>
<evidence type="ECO:0000313" key="11">
    <source>
        <dbReference type="Proteomes" id="UP001369082"/>
    </source>
</evidence>
<dbReference type="InterPro" id="IPR037185">
    <property type="entry name" value="EmrE-like"/>
</dbReference>
<dbReference type="InterPro" id="IPR004626">
    <property type="entry name" value="RarD"/>
</dbReference>
<accession>A0ABU9GSX1</accession>
<feature type="domain" description="EamA" evidence="9">
    <location>
        <begin position="9"/>
        <end position="141"/>
    </location>
</feature>
<dbReference type="PANTHER" id="PTHR22911:SF137">
    <property type="entry name" value="SOLUTE CARRIER FAMILY 35 MEMBER G2-RELATED"/>
    <property type="match status" value="1"/>
</dbReference>
<keyword evidence="3" id="KW-0813">Transport</keyword>